<comment type="caution">
    <text evidence="2">The sequence shown here is derived from an EMBL/GenBank/DDBJ whole genome shotgun (WGS) entry which is preliminary data.</text>
</comment>
<protein>
    <recommendedName>
        <fullName evidence="4">Inhibitor I9 domain-containing protein</fullName>
    </recommendedName>
</protein>
<dbReference type="InterPro" id="IPR037045">
    <property type="entry name" value="S8pro/Inhibitor_I9_sf"/>
</dbReference>
<proteinExistence type="predicted"/>
<organism evidence="2 3">
    <name type="scientific">[Candida] railenensis</name>
    <dbReference type="NCBI Taxonomy" id="45579"/>
    <lineage>
        <taxon>Eukaryota</taxon>
        <taxon>Fungi</taxon>
        <taxon>Dikarya</taxon>
        <taxon>Ascomycota</taxon>
        <taxon>Saccharomycotina</taxon>
        <taxon>Pichiomycetes</taxon>
        <taxon>Debaryomycetaceae</taxon>
        <taxon>Kurtzmaniella</taxon>
    </lineage>
</organism>
<keyword evidence="3" id="KW-1185">Reference proteome</keyword>
<feature type="chain" id="PRO_5040183227" description="Inhibitor I9 domain-containing protein" evidence="1">
    <location>
        <begin position="19"/>
        <end position="145"/>
    </location>
</feature>
<evidence type="ECO:0000256" key="1">
    <source>
        <dbReference type="SAM" id="SignalP"/>
    </source>
</evidence>
<gene>
    <name evidence="2" type="ORF">CLIB1423_01S03422</name>
</gene>
<evidence type="ECO:0000313" key="3">
    <source>
        <dbReference type="Proteomes" id="UP000837801"/>
    </source>
</evidence>
<dbReference type="EMBL" id="CAKXYY010000001">
    <property type="protein sequence ID" value="CAH2350140.1"/>
    <property type="molecule type" value="Genomic_DNA"/>
</dbReference>
<dbReference type="Proteomes" id="UP000837801">
    <property type="component" value="Unassembled WGS sequence"/>
</dbReference>
<keyword evidence="1" id="KW-0732">Signal</keyword>
<evidence type="ECO:0000313" key="2">
    <source>
        <dbReference type="EMBL" id="CAH2350140.1"/>
    </source>
</evidence>
<accession>A0A9P0QK53</accession>
<name>A0A9P0QK53_9ASCO</name>
<reference evidence="2" key="1">
    <citation type="submission" date="2022-03" db="EMBL/GenBank/DDBJ databases">
        <authorList>
            <person name="Legras J.-L."/>
            <person name="Devillers H."/>
            <person name="Grondin C."/>
        </authorList>
    </citation>
    <scope>NUCLEOTIDE SEQUENCE</scope>
    <source>
        <strain evidence="2">CLIB 1423</strain>
    </source>
</reference>
<dbReference type="Gene3D" id="3.30.70.80">
    <property type="entry name" value="Peptidase S8 propeptide/proteinase inhibitor I9"/>
    <property type="match status" value="1"/>
</dbReference>
<dbReference type="AlphaFoldDB" id="A0A9P0QK53"/>
<evidence type="ECO:0008006" key="4">
    <source>
        <dbReference type="Google" id="ProtNLM"/>
    </source>
</evidence>
<feature type="signal peptide" evidence="1">
    <location>
        <begin position="1"/>
        <end position="18"/>
    </location>
</feature>
<sequence length="145" mass="16564">MRLSYIFSSFIVFPLVLGSWFSSPFEKTGEVKETPTADFRNGVLVIFNDPNPSKENISKLSTYITSTLEAKIIQTYDSLFYGFAVEFDKAKLEKMYTKIAEMNKVNEFGLDDNEWLNEQISKLFGDATGQELTLSENTEVQIQQD</sequence>